<evidence type="ECO:0008006" key="4">
    <source>
        <dbReference type="Google" id="ProtNLM"/>
    </source>
</evidence>
<dbReference type="RefSeq" id="XP_013342229.1">
    <property type="nucleotide sequence ID" value="XM_013486775.1"/>
</dbReference>
<dbReference type="AlphaFoldDB" id="A0A074YII3"/>
<dbReference type="GO" id="GO:0140580">
    <property type="term" value="F:mitochondrion autophagosome adaptor activity"/>
    <property type="evidence" value="ECO:0007669"/>
    <property type="project" value="InterPro"/>
</dbReference>
<reference evidence="2 3" key="1">
    <citation type="journal article" date="2014" name="BMC Genomics">
        <title>Genome sequencing of four Aureobasidium pullulans varieties: biotechnological potential, stress tolerance, and description of new species.</title>
        <authorList>
            <person name="Gostin Ar C."/>
            <person name="Ohm R.A."/>
            <person name="Kogej T."/>
            <person name="Sonjak S."/>
            <person name="Turk M."/>
            <person name="Zajc J."/>
            <person name="Zalar P."/>
            <person name="Grube M."/>
            <person name="Sun H."/>
            <person name="Han J."/>
            <person name="Sharma A."/>
            <person name="Chiniquy J."/>
            <person name="Ngan C.Y."/>
            <person name="Lipzen A."/>
            <person name="Barry K."/>
            <person name="Grigoriev I.V."/>
            <person name="Gunde-Cimerman N."/>
        </authorList>
    </citation>
    <scope>NUCLEOTIDE SEQUENCE [LARGE SCALE GENOMIC DNA]</scope>
    <source>
        <strain evidence="2 3">EXF-2481</strain>
    </source>
</reference>
<sequence>MADDAVLQLAETIQTASINRHPSPAHDANPSTAASTKQPVRLDHHPDLDTLPDDHDEIPLSVLRPTPRSKQFPPLPDLRFEQSYLASIQNATSWHMVAWITFRDQLFMPLTQGLLWTLVLAGWRNWNTVHNTSSKFSGSSIGARLRRWWWKTNNWNIPRASLRDQRLAGQVQEYYQAEFSAGAD</sequence>
<dbReference type="PANTHER" id="PTHR38699:SF1">
    <property type="entry name" value="MITOPHAGY RECEPTOR ATG43"/>
    <property type="match status" value="1"/>
</dbReference>
<dbReference type="Pfam" id="PF08589">
    <property type="entry name" value="ATG43"/>
    <property type="match status" value="1"/>
</dbReference>
<dbReference type="PANTHER" id="PTHR38699">
    <property type="entry name" value="CHROMOSOME 1, WHOLE GENOME SHOTGUN SEQUENCE"/>
    <property type="match status" value="1"/>
</dbReference>
<dbReference type="Proteomes" id="UP000030641">
    <property type="component" value="Unassembled WGS sequence"/>
</dbReference>
<dbReference type="STRING" id="1043005.A0A074YII3"/>
<dbReference type="InterPro" id="IPR013898">
    <property type="entry name" value="Atg43"/>
</dbReference>
<dbReference type="HOGENOM" id="CLU_101474_0_0_1"/>
<proteinExistence type="predicted"/>
<protein>
    <recommendedName>
        <fullName evidence="4">DUF1770-domain-containing protein</fullName>
    </recommendedName>
</protein>
<keyword evidence="3" id="KW-1185">Reference proteome</keyword>
<dbReference type="InParanoid" id="A0A074YII3"/>
<name>A0A074YII3_AURSE</name>
<feature type="compositionally biased region" description="Polar residues" evidence="1">
    <location>
        <begin position="29"/>
        <end position="38"/>
    </location>
</feature>
<dbReference type="GeneID" id="25369972"/>
<evidence type="ECO:0000256" key="1">
    <source>
        <dbReference type="SAM" id="MobiDB-lite"/>
    </source>
</evidence>
<feature type="region of interest" description="Disordered" evidence="1">
    <location>
        <begin position="15"/>
        <end position="60"/>
    </location>
</feature>
<dbReference type="EMBL" id="KL584764">
    <property type="protein sequence ID" value="KEQ93902.1"/>
    <property type="molecule type" value="Genomic_DNA"/>
</dbReference>
<dbReference type="OMA" id="GWRHWNR"/>
<accession>A0A074YII3</accession>
<evidence type="ECO:0000313" key="2">
    <source>
        <dbReference type="EMBL" id="KEQ93902.1"/>
    </source>
</evidence>
<evidence type="ECO:0000313" key="3">
    <source>
        <dbReference type="Proteomes" id="UP000030641"/>
    </source>
</evidence>
<dbReference type="OrthoDB" id="2430343at2759"/>
<gene>
    <name evidence="2" type="ORF">AUEXF2481DRAFT_6472</name>
</gene>
<dbReference type="GO" id="GO:0000423">
    <property type="term" value="P:mitophagy"/>
    <property type="evidence" value="ECO:0007669"/>
    <property type="project" value="InterPro"/>
</dbReference>
<organism evidence="2 3">
    <name type="scientific">Aureobasidium subglaciale (strain EXF-2481)</name>
    <name type="common">Aureobasidium pullulans var. subglaciale</name>
    <dbReference type="NCBI Taxonomy" id="1043005"/>
    <lineage>
        <taxon>Eukaryota</taxon>
        <taxon>Fungi</taxon>
        <taxon>Dikarya</taxon>
        <taxon>Ascomycota</taxon>
        <taxon>Pezizomycotina</taxon>
        <taxon>Dothideomycetes</taxon>
        <taxon>Dothideomycetidae</taxon>
        <taxon>Dothideales</taxon>
        <taxon>Saccotheciaceae</taxon>
        <taxon>Aureobasidium</taxon>
    </lineage>
</organism>